<dbReference type="Gene3D" id="1.10.150.240">
    <property type="entry name" value="Putative phosphatase, domain 2"/>
    <property type="match status" value="1"/>
</dbReference>
<accession>A0ABN6E3I3</accession>
<dbReference type="Proteomes" id="UP001319827">
    <property type="component" value="Chromosome"/>
</dbReference>
<evidence type="ECO:0000313" key="5">
    <source>
        <dbReference type="EMBL" id="BCR06369.1"/>
    </source>
</evidence>
<dbReference type="EC" id="3.1.3.18" evidence="4"/>
<gene>
    <name evidence="5" type="ORF">DESUT3_34380</name>
</gene>
<organism evidence="5 6">
    <name type="scientific">Desulfuromonas versatilis</name>
    <dbReference type="NCBI Taxonomy" id="2802975"/>
    <lineage>
        <taxon>Bacteria</taxon>
        <taxon>Pseudomonadati</taxon>
        <taxon>Thermodesulfobacteriota</taxon>
        <taxon>Desulfuromonadia</taxon>
        <taxon>Desulfuromonadales</taxon>
        <taxon>Desulfuromonadaceae</taxon>
        <taxon>Desulfuromonas</taxon>
    </lineage>
</organism>
<dbReference type="RefSeq" id="WP_221249749.1">
    <property type="nucleotide sequence ID" value="NZ_AP024355.1"/>
</dbReference>
<evidence type="ECO:0000256" key="4">
    <source>
        <dbReference type="ARBA" id="ARBA00013078"/>
    </source>
</evidence>
<comment type="catalytic activity">
    <reaction evidence="1">
        <text>2-phosphoglycolate + H2O = glycolate + phosphate</text>
        <dbReference type="Rhea" id="RHEA:14369"/>
        <dbReference type="ChEBI" id="CHEBI:15377"/>
        <dbReference type="ChEBI" id="CHEBI:29805"/>
        <dbReference type="ChEBI" id="CHEBI:43474"/>
        <dbReference type="ChEBI" id="CHEBI:58033"/>
        <dbReference type="EC" id="3.1.3.18"/>
    </reaction>
</comment>
<dbReference type="InterPro" id="IPR041492">
    <property type="entry name" value="HAD_2"/>
</dbReference>
<reference evidence="5 6" key="1">
    <citation type="journal article" date="2016" name="C (Basel)">
        <title>Selective Growth of and Electricity Production by Marine Exoelectrogenic Bacteria in Self-Aggregated Hydrogel of Microbially Reduced Graphene Oxide.</title>
        <authorList>
            <person name="Yoshida N."/>
            <person name="Goto Y."/>
            <person name="Miyata Y."/>
        </authorList>
    </citation>
    <scope>NUCLEOTIDE SEQUENCE [LARGE SCALE GENOMIC DNA]</scope>
    <source>
        <strain evidence="5 6">NIT-T3</strain>
    </source>
</reference>
<comment type="similarity">
    <text evidence="3">Belongs to the HAD-like hydrolase superfamily. CbbY/CbbZ/Gph/YieH family.</text>
</comment>
<evidence type="ECO:0000256" key="3">
    <source>
        <dbReference type="ARBA" id="ARBA00006171"/>
    </source>
</evidence>
<dbReference type="InterPro" id="IPR023198">
    <property type="entry name" value="PGP-like_dom2"/>
</dbReference>
<evidence type="ECO:0000256" key="2">
    <source>
        <dbReference type="ARBA" id="ARBA00004818"/>
    </source>
</evidence>
<dbReference type="InterPro" id="IPR050155">
    <property type="entry name" value="HAD-like_hydrolase_sf"/>
</dbReference>
<dbReference type="EMBL" id="AP024355">
    <property type="protein sequence ID" value="BCR06369.1"/>
    <property type="molecule type" value="Genomic_DNA"/>
</dbReference>
<dbReference type="Pfam" id="PF13419">
    <property type="entry name" value="HAD_2"/>
    <property type="match status" value="1"/>
</dbReference>
<dbReference type="InterPro" id="IPR023214">
    <property type="entry name" value="HAD_sf"/>
</dbReference>
<name>A0ABN6E3I3_9BACT</name>
<dbReference type="SFLD" id="SFLDS00003">
    <property type="entry name" value="Haloacid_Dehalogenase"/>
    <property type="match status" value="1"/>
</dbReference>
<dbReference type="SUPFAM" id="SSF56784">
    <property type="entry name" value="HAD-like"/>
    <property type="match status" value="1"/>
</dbReference>
<proteinExistence type="inferred from homology"/>
<evidence type="ECO:0000313" key="6">
    <source>
        <dbReference type="Proteomes" id="UP001319827"/>
    </source>
</evidence>
<protein>
    <recommendedName>
        <fullName evidence="4">phosphoglycolate phosphatase</fullName>
        <ecNumber evidence="4">3.1.3.18</ecNumber>
    </recommendedName>
</protein>
<dbReference type="Gene3D" id="3.40.50.1000">
    <property type="entry name" value="HAD superfamily/HAD-like"/>
    <property type="match status" value="1"/>
</dbReference>
<dbReference type="PANTHER" id="PTHR43434:SF1">
    <property type="entry name" value="PHOSPHOGLYCOLATE PHOSPHATASE"/>
    <property type="match status" value="1"/>
</dbReference>
<dbReference type="InterPro" id="IPR006439">
    <property type="entry name" value="HAD-SF_hydro_IA"/>
</dbReference>
<comment type="pathway">
    <text evidence="2">Organic acid metabolism; glycolate biosynthesis; glycolate from 2-phosphoglycolate: step 1/1.</text>
</comment>
<reference evidence="5 6" key="2">
    <citation type="journal article" date="2021" name="Int. J. Syst. Evol. Microbiol.">
        <title>Isolation and Polyphasic Characterization of Desulfuromonas versatilis sp. Nov., an Electrogenic Bacteria Capable of Versatile Metabolism Isolated from a Graphene Oxide-Reducing Enrichment Culture.</title>
        <authorList>
            <person name="Xie L."/>
            <person name="Yoshida N."/>
            <person name="Ishii S."/>
            <person name="Meng L."/>
        </authorList>
    </citation>
    <scope>NUCLEOTIDE SEQUENCE [LARGE SCALE GENOMIC DNA]</scope>
    <source>
        <strain evidence="5 6">NIT-T3</strain>
    </source>
</reference>
<evidence type="ECO:0000256" key="1">
    <source>
        <dbReference type="ARBA" id="ARBA00000830"/>
    </source>
</evidence>
<keyword evidence="6" id="KW-1185">Reference proteome</keyword>
<dbReference type="PANTHER" id="PTHR43434">
    <property type="entry name" value="PHOSPHOGLYCOLATE PHOSPHATASE"/>
    <property type="match status" value="1"/>
</dbReference>
<sequence length="212" mass="22750">MPFTTFLFDLDGTLIDSVADLATGINLLRGELALPPLDIPTVRSYVGDGATALVRRALPEGEFSEARLQRFLELYSAHLMEQTVVYPGILEFLELHAGRPMAVVTNKPLGFSLRLLEGLGLSGFFPVVLGGESCQAKKPDPAPVREALRLLGAKADSAVMIGDHHTDLKAGLGAGVRTCFCAWGIGSDDGEPYDFHAASPFDLPRLFPGGER</sequence>
<dbReference type="SFLD" id="SFLDG01129">
    <property type="entry name" value="C1.5:_HAD__Beta-PGM__Phosphata"/>
    <property type="match status" value="1"/>
</dbReference>
<dbReference type="NCBIfam" id="TIGR01549">
    <property type="entry name" value="HAD-SF-IA-v1"/>
    <property type="match status" value="1"/>
</dbReference>
<dbReference type="InterPro" id="IPR036412">
    <property type="entry name" value="HAD-like_sf"/>
</dbReference>